<dbReference type="Proteomes" id="UP001652661">
    <property type="component" value="Chromosome 2L"/>
</dbReference>
<evidence type="ECO:0000313" key="2">
    <source>
        <dbReference type="RefSeq" id="XP_017033907.1"/>
    </source>
</evidence>
<proteinExistence type="predicted"/>
<gene>
    <name evidence="2" type="primary">LOC108082847</name>
</gene>
<keyword evidence="1" id="KW-1185">Reference proteome</keyword>
<dbReference type="OMA" id="KNLDIFC"/>
<dbReference type="RefSeq" id="XP_017033907.1">
    <property type="nucleotide sequence ID" value="XM_017178418.3"/>
</dbReference>
<dbReference type="OrthoDB" id="7996681at2759"/>
<protein>
    <recommendedName>
        <fullName evidence="3">Tetratricopeptide repeat protein 25</fullName>
    </recommendedName>
</protein>
<organism evidence="1 2">
    <name type="scientific">Drosophila kikkawai</name>
    <name type="common">Fruit fly</name>
    <dbReference type="NCBI Taxonomy" id="30033"/>
    <lineage>
        <taxon>Eukaryota</taxon>
        <taxon>Metazoa</taxon>
        <taxon>Ecdysozoa</taxon>
        <taxon>Arthropoda</taxon>
        <taxon>Hexapoda</taxon>
        <taxon>Insecta</taxon>
        <taxon>Pterygota</taxon>
        <taxon>Neoptera</taxon>
        <taxon>Endopterygota</taxon>
        <taxon>Diptera</taxon>
        <taxon>Brachycera</taxon>
        <taxon>Muscomorpha</taxon>
        <taxon>Ephydroidea</taxon>
        <taxon>Drosophilidae</taxon>
        <taxon>Drosophila</taxon>
        <taxon>Sophophora</taxon>
    </lineage>
</organism>
<dbReference type="GeneID" id="108082847"/>
<evidence type="ECO:0000313" key="1">
    <source>
        <dbReference type="Proteomes" id="UP001652661"/>
    </source>
</evidence>
<name>A0A6P4IXW9_DROKI</name>
<dbReference type="SUPFAM" id="SSF48452">
    <property type="entry name" value="TPR-like"/>
    <property type="match status" value="1"/>
</dbReference>
<dbReference type="InterPro" id="IPR011990">
    <property type="entry name" value="TPR-like_helical_dom_sf"/>
</dbReference>
<evidence type="ECO:0008006" key="3">
    <source>
        <dbReference type="Google" id="ProtNLM"/>
    </source>
</evidence>
<reference evidence="1" key="1">
    <citation type="submission" date="2025-05" db="UniProtKB">
        <authorList>
            <consortium name="RefSeq"/>
        </authorList>
    </citation>
    <scope>NUCLEOTIDE SEQUENCE [LARGE SCALE GENOMIC DNA]</scope>
    <source>
        <strain evidence="1">14028-0561.14</strain>
    </source>
</reference>
<dbReference type="Gene3D" id="1.25.40.10">
    <property type="entry name" value="Tetratricopeptide repeat domain"/>
    <property type="match status" value="1"/>
</dbReference>
<reference evidence="2" key="2">
    <citation type="submission" date="2025-08" db="UniProtKB">
        <authorList>
            <consortium name="RefSeq"/>
        </authorList>
    </citation>
    <scope>IDENTIFICATION</scope>
    <source>
        <strain evidence="2">14028-0561.14</strain>
        <tissue evidence="2">Whole fly</tissue>
    </source>
</reference>
<accession>A0A6P4IXW9</accession>
<dbReference type="AlphaFoldDB" id="A0A6P4IXW9"/>
<sequence>MDTQRHNEMVRIARQVKRNLPHRSFREICFDRDIIRESIPPLTSDQALRIKGPVYKALEDEVRRAGCTLLPEFLVCLATKEQALFESLNIRERISDDTEVLCKMVDRLKEAELAYKVNKHRGLKKPFALFYETMDLMKPYRQKYAYALGSLYEHIIALCHKVEGQERAREAAESISRIYYLYAIYLMKTNQRAGTLKYLQFAMNIVRGHVWTAQIGMPAGSLTLHELVAQDLARQLLIHGETIVRQEPEEAIALARQATVLVAEIGREKNLEIFCDTFLQSAFFLMEAGDYDSAQQCLDQIRTQILALKEYCFVKLNIKYYLYQGECSQIFDQTEKAISCYKRALRLARIYSHRDLEAKILLHLGKIFAKNPQMTSIAKKCYEHAKRIYVDFNDQHSRKMANYLQAKLMADEITPLYMAMLKASSSRYCAFFNLRQWKNRCRPFWKRLGSEIIKQETDSIYCLLDEEKEDPGHDDAPYPHIDLKTFKLEETDI</sequence>